<dbReference type="InterPro" id="IPR046532">
    <property type="entry name" value="DUF6597"/>
</dbReference>
<feature type="domain" description="HTH araC/xylS-type" evidence="5">
    <location>
        <begin position="176"/>
        <end position="273"/>
    </location>
</feature>
<evidence type="ECO:0000256" key="4">
    <source>
        <dbReference type="SAM" id="MobiDB-lite"/>
    </source>
</evidence>
<dbReference type="InterPro" id="IPR018060">
    <property type="entry name" value="HTH_AraC"/>
</dbReference>
<protein>
    <submittedName>
        <fullName evidence="6">AraC family transcriptional regulator</fullName>
    </submittedName>
    <submittedName>
        <fullName evidence="7">AraC-type DNA-binding protein</fullName>
    </submittedName>
</protein>
<keyword evidence="2 7" id="KW-0238">DNA-binding</keyword>
<dbReference type="EMBL" id="FOKC01000003">
    <property type="protein sequence ID" value="SFB05417.1"/>
    <property type="molecule type" value="Genomic_DNA"/>
</dbReference>
<reference evidence="6 9" key="2">
    <citation type="submission" date="2017-12" db="EMBL/GenBank/DDBJ databases">
        <title>Pharmacopeia of the Arctic Ocean.</title>
        <authorList>
            <person name="Collins E."/>
            <person name="Ducluzeau A.-L."/>
        </authorList>
    </citation>
    <scope>NUCLEOTIDE SEQUENCE [LARGE SCALE GENOMIC DNA]</scope>
    <source>
        <strain evidence="6 9">DSM 23325</strain>
    </source>
</reference>
<dbReference type="Gene3D" id="1.10.10.60">
    <property type="entry name" value="Homeodomain-like"/>
    <property type="match status" value="1"/>
</dbReference>
<dbReference type="SMART" id="SM00342">
    <property type="entry name" value="HTH_ARAC"/>
    <property type="match status" value="1"/>
</dbReference>
<accession>A0A1I0XXM6</accession>
<dbReference type="OrthoDB" id="2559672at2"/>
<keyword evidence="3" id="KW-0804">Transcription</keyword>
<keyword evidence="9" id="KW-1185">Reference proteome</keyword>
<sequence length="283" mass="30847">MQASRGSRKVDPVDRAHLTGVSRPSPPIHRYAPSPHLTDLVDRFWIPVWSLAEPSTQSTLQHPVCLVVVSNTYARFYGVARGRSSVTLEGDGWAVGTMLTPGAGRLLLGRSVATVTDRWIELDTVLSPAHADLVDRVRTAMEPDPGVPAAHAAAIEATERWLATHLPVDGQGLLVNELVTWLRDHPDVTRVSDMAAHVGLTERSLQRLLEQRLGLGPKWLVQRRRLHDAVEGLKAGTTGLADMAATLGYTDQAHFTHDFRTVAGMTPGEFLRDQPGALTPPRG</sequence>
<dbReference type="PANTHER" id="PTHR46796">
    <property type="entry name" value="HTH-TYPE TRANSCRIPTIONAL ACTIVATOR RHAS-RELATED"/>
    <property type="match status" value="1"/>
</dbReference>
<dbReference type="EMBL" id="PJBV01000012">
    <property type="protein sequence ID" value="PKH42792.1"/>
    <property type="molecule type" value="Genomic_DNA"/>
</dbReference>
<dbReference type="PROSITE" id="PS01124">
    <property type="entry name" value="HTH_ARAC_FAMILY_2"/>
    <property type="match status" value="1"/>
</dbReference>
<evidence type="ECO:0000256" key="3">
    <source>
        <dbReference type="ARBA" id="ARBA00023163"/>
    </source>
</evidence>
<proteinExistence type="predicted"/>
<evidence type="ECO:0000313" key="8">
    <source>
        <dbReference type="Proteomes" id="UP000199113"/>
    </source>
</evidence>
<evidence type="ECO:0000256" key="2">
    <source>
        <dbReference type="ARBA" id="ARBA00023125"/>
    </source>
</evidence>
<name>A0A1I0XXM6_9ACTN</name>
<keyword evidence="1" id="KW-0805">Transcription regulation</keyword>
<dbReference type="PROSITE" id="PS00041">
    <property type="entry name" value="HTH_ARAC_FAMILY_1"/>
    <property type="match status" value="1"/>
</dbReference>
<evidence type="ECO:0000313" key="9">
    <source>
        <dbReference type="Proteomes" id="UP000233565"/>
    </source>
</evidence>
<dbReference type="AlphaFoldDB" id="A0A1I0XXM6"/>
<feature type="region of interest" description="Disordered" evidence="4">
    <location>
        <begin position="1"/>
        <end position="29"/>
    </location>
</feature>
<gene>
    <name evidence="6" type="ORF">CXG46_05920</name>
    <name evidence="7" type="ORF">SAMN05192575_10387</name>
</gene>
<dbReference type="GO" id="GO:0043565">
    <property type="term" value="F:sequence-specific DNA binding"/>
    <property type="evidence" value="ECO:0007669"/>
    <property type="project" value="InterPro"/>
</dbReference>
<dbReference type="InterPro" id="IPR018062">
    <property type="entry name" value="HTH_AraC-typ_CS"/>
</dbReference>
<evidence type="ECO:0000313" key="6">
    <source>
        <dbReference type="EMBL" id="PKH42792.1"/>
    </source>
</evidence>
<dbReference type="GO" id="GO:0003700">
    <property type="term" value="F:DNA-binding transcription factor activity"/>
    <property type="evidence" value="ECO:0007669"/>
    <property type="project" value="InterPro"/>
</dbReference>
<dbReference type="Pfam" id="PF20240">
    <property type="entry name" value="DUF6597"/>
    <property type="match status" value="1"/>
</dbReference>
<reference evidence="7" key="1">
    <citation type="submission" date="2016-10" db="EMBL/GenBank/DDBJ databases">
        <authorList>
            <person name="de Groot N.N."/>
        </authorList>
    </citation>
    <scope>NUCLEOTIDE SEQUENCE [LARGE SCALE GENOMIC DNA]</scope>
    <source>
        <strain evidence="7">CGMCC 1.10697</strain>
    </source>
</reference>
<dbReference type="InterPro" id="IPR050204">
    <property type="entry name" value="AraC_XylS_family_regulators"/>
</dbReference>
<organism evidence="7 8">
    <name type="scientific">Nocardioides alpinus</name>
    <dbReference type="NCBI Taxonomy" id="748909"/>
    <lineage>
        <taxon>Bacteria</taxon>
        <taxon>Bacillati</taxon>
        <taxon>Actinomycetota</taxon>
        <taxon>Actinomycetes</taxon>
        <taxon>Propionibacteriales</taxon>
        <taxon>Nocardioidaceae</taxon>
        <taxon>Nocardioides</taxon>
    </lineage>
</organism>
<evidence type="ECO:0000259" key="5">
    <source>
        <dbReference type="PROSITE" id="PS01124"/>
    </source>
</evidence>
<dbReference type="Proteomes" id="UP000199113">
    <property type="component" value="Unassembled WGS sequence"/>
</dbReference>
<feature type="compositionally biased region" description="Basic and acidic residues" evidence="4">
    <location>
        <begin position="8"/>
        <end position="17"/>
    </location>
</feature>
<dbReference type="Pfam" id="PF12833">
    <property type="entry name" value="HTH_18"/>
    <property type="match status" value="1"/>
</dbReference>
<dbReference type="STRING" id="748909.SAMN05192575_10387"/>
<dbReference type="InterPro" id="IPR009057">
    <property type="entry name" value="Homeodomain-like_sf"/>
</dbReference>
<evidence type="ECO:0000313" key="7">
    <source>
        <dbReference type="EMBL" id="SFB05417.1"/>
    </source>
</evidence>
<dbReference type="Proteomes" id="UP000233565">
    <property type="component" value="Unassembled WGS sequence"/>
</dbReference>
<dbReference type="SUPFAM" id="SSF46689">
    <property type="entry name" value="Homeodomain-like"/>
    <property type="match status" value="1"/>
</dbReference>
<evidence type="ECO:0000256" key="1">
    <source>
        <dbReference type="ARBA" id="ARBA00023015"/>
    </source>
</evidence>